<dbReference type="Proteomes" id="UP000243205">
    <property type="component" value="Unassembled WGS sequence"/>
</dbReference>
<feature type="transmembrane region" description="Helical" evidence="1">
    <location>
        <begin position="38"/>
        <end position="62"/>
    </location>
</feature>
<dbReference type="EMBL" id="FNAQ01000011">
    <property type="protein sequence ID" value="SDE44949.1"/>
    <property type="molecule type" value="Genomic_DNA"/>
</dbReference>
<keyword evidence="1" id="KW-0812">Transmembrane</keyword>
<dbReference type="AlphaFoldDB" id="A0A1G7D0A5"/>
<protein>
    <recommendedName>
        <fullName evidence="4">DUF3311 domain-containing protein</fullName>
    </recommendedName>
</protein>
<evidence type="ECO:0000313" key="3">
    <source>
        <dbReference type="Proteomes" id="UP000243205"/>
    </source>
</evidence>
<name>A0A1G7D0A5_9BACT</name>
<feature type="transmembrane region" description="Helical" evidence="1">
    <location>
        <begin position="12"/>
        <end position="32"/>
    </location>
</feature>
<evidence type="ECO:0000313" key="2">
    <source>
        <dbReference type="EMBL" id="SDE44949.1"/>
    </source>
</evidence>
<keyword evidence="1" id="KW-0472">Membrane</keyword>
<keyword evidence="3" id="KW-1185">Reference proteome</keyword>
<reference evidence="3" key="1">
    <citation type="submission" date="2016-10" db="EMBL/GenBank/DDBJ databases">
        <authorList>
            <person name="Varghese N."/>
            <person name="Submissions S."/>
        </authorList>
    </citation>
    <scope>NUCLEOTIDE SEQUENCE [LARGE SCALE GENOMIC DNA]</scope>
    <source>
        <strain evidence="3">DSM 8987</strain>
    </source>
</reference>
<organism evidence="2 3">
    <name type="scientific">Desulfuromonas thiophila</name>
    <dbReference type="NCBI Taxonomy" id="57664"/>
    <lineage>
        <taxon>Bacteria</taxon>
        <taxon>Pseudomonadati</taxon>
        <taxon>Thermodesulfobacteriota</taxon>
        <taxon>Desulfuromonadia</taxon>
        <taxon>Desulfuromonadales</taxon>
        <taxon>Desulfuromonadaceae</taxon>
        <taxon>Desulfuromonas</taxon>
    </lineage>
</organism>
<keyword evidence="1" id="KW-1133">Transmembrane helix</keyword>
<dbReference type="STRING" id="57664.SAMN05661003_11164"/>
<gene>
    <name evidence="2" type="ORF">SAMN05661003_11164</name>
</gene>
<sequence>MTELNSAQKRQLWLAFFLLGLILLNFPFLQIFNRIDTLFGIPLLVVYFLLGWPASIAVIYLFSKRLDASVGSSGR</sequence>
<accession>A0A1G7D0A5</accession>
<dbReference type="OrthoDB" id="5402297at2"/>
<proteinExistence type="predicted"/>
<evidence type="ECO:0000256" key="1">
    <source>
        <dbReference type="SAM" id="Phobius"/>
    </source>
</evidence>
<dbReference type="RefSeq" id="WP_092079141.1">
    <property type="nucleotide sequence ID" value="NZ_CALFZY010000010.1"/>
</dbReference>
<evidence type="ECO:0008006" key="4">
    <source>
        <dbReference type="Google" id="ProtNLM"/>
    </source>
</evidence>